<protein>
    <submittedName>
        <fullName evidence="2">Uncharacterized protein</fullName>
    </submittedName>
</protein>
<feature type="region of interest" description="Disordered" evidence="1">
    <location>
        <begin position="30"/>
        <end position="58"/>
    </location>
</feature>
<reference evidence="2" key="1">
    <citation type="submission" date="2015-04" db="UniProtKB">
        <authorList>
            <consortium name="EnsemblPlants"/>
        </authorList>
    </citation>
    <scope>IDENTIFICATION</scope>
</reference>
<sequence length="104" mass="10860">MPPSSTLGQSSSGRQVKRWRAVSTHGGAWGWEVGGSAGREGRSSELRSHSRGGGKEGWEGVGAVKVVVVRGKFVVEGVRGEGVRLEVELLMATSWNSSPTAAVA</sequence>
<evidence type="ECO:0000256" key="1">
    <source>
        <dbReference type="SAM" id="MobiDB-lite"/>
    </source>
</evidence>
<dbReference type="Gramene" id="OMERI05G16160.1">
    <property type="protein sequence ID" value="OMERI05G16160.1"/>
    <property type="gene ID" value="OMERI05G16160"/>
</dbReference>
<organism evidence="2">
    <name type="scientific">Oryza meridionalis</name>
    <dbReference type="NCBI Taxonomy" id="40149"/>
    <lineage>
        <taxon>Eukaryota</taxon>
        <taxon>Viridiplantae</taxon>
        <taxon>Streptophyta</taxon>
        <taxon>Embryophyta</taxon>
        <taxon>Tracheophyta</taxon>
        <taxon>Spermatophyta</taxon>
        <taxon>Magnoliopsida</taxon>
        <taxon>Liliopsida</taxon>
        <taxon>Poales</taxon>
        <taxon>Poaceae</taxon>
        <taxon>BOP clade</taxon>
        <taxon>Oryzoideae</taxon>
        <taxon>Oryzeae</taxon>
        <taxon>Oryzinae</taxon>
        <taxon>Oryza</taxon>
    </lineage>
</organism>
<proteinExistence type="predicted"/>
<feature type="compositionally biased region" description="Basic and acidic residues" evidence="1">
    <location>
        <begin position="39"/>
        <end position="58"/>
    </location>
</feature>
<evidence type="ECO:0000313" key="3">
    <source>
        <dbReference type="Proteomes" id="UP000008021"/>
    </source>
</evidence>
<dbReference type="Proteomes" id="UP000008021">
    <property type="component" value="Chromosome 5"/>
</dbReference>
<name>A0A0E0DS88_9ORYZ</name>
<dbReference type="AlphaFoldDB" id="A0A0E0DS88"/>
<keyword evidence="3" id="KW-1185">Reference proteome</keyword>
<evidence type="ECO:0000313" key="2">
    <source>
        <dbReference type="EnsemblPlants" id="OMERI05G16160.1"/>
    </source>
</evidence>
<dbReference type="HOGENOM" id="CLU_2254439_0_0_1"/>
<accession>A0A0E0DS88</accession>
<reference evidence="2" key="2">
    <citation type="submission" date="2018-05" db="EMBL/GenBank/DDBJ databases">
        <title>OmerRS3 (Oryza meridionalis Reference Sequence Version 3).</title>
        <authorList>
            <person name="Zhang J."/>
            <person name="Kudrna D."/>
            <person name="Lee S."/>
            <person name="Talag J."/>
            <person name="Welchert J."/>
            <person name="Wing R.A."/>
        </authorList>
    </citation>
    <scope>NUCLEOTIDE SEQUENCE [LARGE SCALE GENOMIC DNA]</scope>
    <source>
        <strain evidence="2">cv. OR44</strain>
    </source>
</reference>
<dbReference type="EnsemblPlants" id="OMERI05G16160.1">
    <property type="protein sequence ID" value="OMERI05G16160.1"/>
    <property type="gene ID" value="OMERI05G16160"/>
</dbReference>